<dbReference type="SUPFAM" id="SSF53335">
    <property type="entry name" value="S-adenosyl-L-methionine-dependent methyltransferases"/>
    <property type="match status" value="2"/>
</dbReference>
<feature type="domain" description="DNA methylase N-4/N-6" evidence="9">
    <location>
        <begin position="29"/>
        <end position="82"/>
    </location>
</feature>
<comment type="similarity">
    <text evidence="1">Belongs to the N(4)/N(6)-methyltransferase family. N(4) subfamily.</text>
</comment>
<dbReference type="Pfam" id="PF01555">
    <property type="entry name" value="N6_N4_Mtase"/>
    <property type="match status" value="1"/>
</dbReference>
<evidence type="ECO:0000256" key="2">
    <source>
        <dbReference type="ARBA" id="ARBA00012185"/>
    </source>
</evidence>
<evidence type="ECO:0000256" key="4">
    <source>
        <dbReference type="ARBA" id="ARBA00022679"/>
    </source>
</evidence>
<evidence type="ECO:0000313" key="10">
    <source>
        <dbReference type="EMBL" id="MCD8742243.1"/>
    </source>
</evidence>
<reference evidence="10 11" key="1">
    <citation type="submission" date="2021-12" db="EMBL/GenBank/DDBJ databases">
        <title>Mucilaginibacter roseus genome.</title>
        <authorList>
            <person name="Ferreira J.R."/>
            <person name="Newman J.D."/>
        </authorList>
    </citation>
    <scope>NUCLEOTIDE SEQUENCE [LARGE SCALE GENOMIC DNA]</scope>
    <source>
        <strain evidence="10 11">LMG 28454</strain>
    </source>
</reference>
<protein>
    <recommendedName>
        <fullName evidence="2">site-specific DNA-methyltransferase (cytosine-N(4)-specific)</fullName>
        <ecNumber evidence="2">2.1.1.113</ecNumber>
    </recommendedName>
</protein>
<dbReference type="EMBL" id="JAJPWV010000006">
    <property type="protein sequence ID" value="MCD8742243.1"/>
    <property type="molecule type" value="Genomic_DNA"/>
</dbReference>
<keyword evidence="4" id="KW-0808">Transferase</keyword>
<evidence type="ECO:0000313" key="11">
    <source>
        <dbReference type="Proteomes" id="UP001199919"/>
    </source>
</evidence>
<evidence type="ECO:0000256" key="7">
    <source>
        <dbReference type="ARBA" id="ARBA00023125"/>
    </source>
</evidence>
<comment type="caution">
    <text evidence="10">The sequence shown here is derived from an EMBL/GenBank/DDBJ whole genome shotgun (WGS) entry which is preliminary data.</text>
</comment>
<keyword evidence="7" id="KW-0238">DNA-binding</keyword>
<keyword evidence="11" id="KW-1185">Reference proteome</keyword>
<keyword evidence="6" id="KW-0680">Restriction system</keyword>
<dbReference type="InterPro" id="IPR029063">
    <property type="entry name" value="SAM-dependent_MTases_sf"/>
</dbReference>
<keyword evidence="5" id="KW-0949">S-adenosyl-L-methionine</keyword>
<evidence type="ECO:0000256" key="8">
    <source>
        <dbReference type="ARBA" id="ARBA00049120"/>
    </source>
</evidence>
<sequence length="432" mass="49188">MDTVSIEPRYRNSVINKINSSDKEIHDWYRFVLSYPPHIVRKYIKEFNLNSEDILLDPFCGTGTTIVEAKLNNIPSIGIEANGFAHFASSVKTSWDVDVDQMKCYVDKIKNSANKEISKVDVDTSGKQVLKSLKPDQEKIILKNSISAIPLHKSIILLEEIEKYKHTKFYIYFKLAYGTALVYKNSNLRFGPEVGIGKIKTDADVVNNWYQQITNICNDLKILGKHNYPSAEVILSDARDIKRVLNGRKVTAVITSPPYPNEKDYTRTTRLESVLLGFINNREELRSMKKTLLRSNTKGVYKDDSDDQFVADFSEIQNIAEEIESKRIELGKTSGFEKLYAKVTKLYFGGIARHLKELRGVLAPNAYLAYVVGDQASFLRVMIPTGKILADIAQSLGYELIRIDLFRTRFSTTTKSVLNEEVVILKWNGFNQ</sequence>
<dbReference type="Proteomes" id="UP001199919">
    <property type="component" value="Unassembled WGS sequence"/>
</dbReference>
<gene>
    <name evidence="10" type="ORF">LT679_16655</name>
</gene>
<keyword evidence="3" id="KW-0489">Methyltransferase</keyword>
<organism evidence="10 11">
    <name type="scientific">Mucilaginibacter roseus</name>
    <dbReference type="NCBI Taxonomy" id="1528868"/>
    <lineage>
        <taxon>Bacteria</taxon>
        <taxon>Pseudomonadati</taxon>
        <taxon>Bacteroidota</taxon>
        <taxon>Sphingobacteriia</taxon>
        <taxon>Sphingobacteriales</taxon>
        <taxon>Sphingobacteriaceae</taxon>
        <taxon>Mucilaginibacter</taxon>
    </lineage>
</organism>
<dbReference type="PROSITE" id="PS00093">
    <property type="entry name" value="N4_MTASE"/>
    <property type="match status" value="1"/>
</dbReference>
<dbReference type="InterPro" id="IPR017985">
    <property type="entry name" value="MeTrfase_CN4_CS"/>
</dbReference>
<proteinExistence type="inferred from homology"/>
<evidence type="ECO:0000256" key="5">
    <source>
        <dbReference type="ARBA" id="ARBA00022691"/>
    </source>
</evidence>
<evidence type="ECO:0000256" key="3">
    <source>
        <dbReference type="ARBA" id="ARBA00022603"/>
    </source>
</evidence>
<name>A0ABS8U543_9SPHI</name>
<dbReference type="RefSeq" id="WP_232178802.1">
    <property type="nucleotide sequence ID" value="NZ_JAJPWV010000006.1"/>
</dbReference>
<evidence type="ECO:0000259" key="9">
    <source>
        <dbReference type="Pfam" id="PF01555"/>
    </source>
</evidence>
<evidence type="ECO:0000256" key="6">
    <source>
        <dbReference type="ARBA" id="ARBA00022747"/>
    </source>
</evidence>
<evidence type="ECO:0000256" key="1">
    <source>
        <dbReference type="ARBA" id="ARBA00010203"/>
    </source>
</evidence>
<dbReference type="Gene3D" id="3.40.50.150">
    <property type="entry name" value="Vaccinia Virus protein VP39"/>
    <property type="match status" value="2"/>
</dbReference>
<accession>A0ABS8U543</accession>
<comment type="catalytic activity">
    <reaction evidence="8">
        <text>a 2'-deoxycytidine in DNA + S-adenosyl-L-methionine = an N(4)-methyl-2'-deoxycytidine in DNA + S-adenosyl-L-homocysteine + H(+)</text>
        <dbReference type="Rhea" id="RHEA:16857"/>
        <dbReference type="Rhea" id="RHEA-COMP:11369"/>
        <dbReference type="Rhea" id="RHEA-COMP:13674"/>
        <dbReference type="ChEBI" id="CHEBI:15378"/>
        <dbReference type="ChEBI" id="CHEBI:57856"/>
        <dbReference type="ChEBI" id="CHEBI:59789"/>
        <dbReference type="ChEBI" id="CHEBI:85452"/>
        <dbReference type="ChEBI" id="CHEBI:137933"/>
        <dbReference type="EC" id="2.1.1.113"/>
    </reaction>
</comment>
<dbReference type="InterPro" id="IPR002941">
    <property type="entry name" value="DNA_methylase_N4/N6"/>
</dbReference>
<dbReference type="EC" id="2.1.1.113" evidence="2"/>